<feature type="compositionally biased region" description="Acidic residues" evidence="1">
    <location>
        <begin position="56"/>
        <end position="70"/>
    </location>
</feature>
<dbReference type="Proteomes" id="UP000887540">
    <property type="component" value="Unplaced"/>
</dbReference>
<evidence type="ECO:0000313" key="3">
    <source>
        <dbReference type="WBParaSite" id="ACRNAN_scaffold19701.g18307.t1"/>
    </source>
</evidence>
<sequence length="70" mass="7770">MSSSGRKKAHIPGNLAKYMFFKRCAELKADRTVEFFKIAGSLYNPSPNLAPKGEGDEISDGEDDLEFLDD</sequence>
<feature type="region of interest" description="Disordered" evidence="1">
    <location>
        <begin position="46"/>
        <end position="70"/>
    </location>
</feature>
<keyword evidence="2" id="KW-1185">Reference proteome</keyword>
<evidence type="ECO:0000256" key="1">
    <source>
        <dbReference type="SAM" id="MobiDB-lite"/>
    </source>
</evidence>
<accession>A0A914D8A4</accession>
<proteinExistence type="predicted"/>
<organism evidence="2 3">
    <name type="scientific">Acrobeloides nanus</name>
    <dbReference type="NCBI Taxonomy" id="290746"/>
    <lineage>
        <taxon>Eukaryota</taxon>
        <taxon>Metazoa</taxon>
        <taxon>Ecdysozoa</taxon>
        <taxon>Nematoda</taxon>
        <taxon>Chromadorea</taxon>
        <taxon>Rhabditida</taxon>
        <taxon>Tylenchina</taxon>
        <taxon>Cephalobomorpha</taxon>
        <taxon>Cephaloboidea</taxon>
        <taxon>Cephalobidae</taxon>
        <taxon>Acrobeloides</taxon>
    </lineage>
</organism>
<dbReference type="AlphaFoldDB" id="A0A914D8A4"/>
<name>A0A914D8A4_9BILA</name>
<dbReference type="WBParaSite" id="ACRNAN_scaffold19701.g18307.t1">
    <property type="protein sequence ID" value="ACRNAN_scaffold19701.g18307.t1"/>
    <property type="gene ID" value="ACRNAN_scaffold19701.g18307"/>
</dbReference>
<reference evidence="3" key="1">
    <citation type="submission" date="2022-11" db="UniProtKB">
        <authorList>
            <consortium name="WormBaseParasite"/>
        </authorList>
    </citation>
    <scope>IDENTIFICATION</scope>
</reference>
<protein>
    <submittedName>
        <fullName evidence="3">Uncharacterized protein</fullName>
    </submittedName>
</protein>
<evidence type="ECO:0000313" key="2">
    <source>
        <dbReference type="Proteomes" id="UP000887540"/>
    </source>
</evidence>